<evidence type="ECO:0000256" key="6">
    <source>
        <dbReference type="PIRSR" id="PIRSR602401-1"/>
    </source>
</evidence>
<keyword evidence="7" id="KW-0503">Monooxygenase</keyword>
<dbReference type="AlphaFoldDB" id="W6XRW4"/>
<dbReference type="PRINTS" id="PR00385">
    <property type="entry name" value="P450"/>
</dbReference>
<dbReference type="OrthoDB" id="1470350at2759"/>
<keyword evidence="5 6" id="KW-0408">Iron</keyword>
<dbReference type="EMBL" id="KI964847">
    <property type="protein sequence ID" value="EUC28060.1"/>
    <property type="molecule type" value="Genomic_DNA"/>
</dbReference>
<sequence>MRRVYPYRALYIIYKVFYNLFLHPLQLYPGPLLARSTNLVYNKHIAAGDVHIWIRQLHEKYGPFVRIAPDEITCVDAQAWKDVYGFKREMVKEERFYGKDTMNPNAPGIALHQQQLMIKTYADMLCSKLSVLSAKGEKVDMVKWLNYTTFNIMADMTFGESMELLDGSPNSNWVDMLFELLQFVMRQHLKERISKHQQFTNERIYKRLARKAEKPDMWSFVEDKVGKKEDALHKNEIASTAANFMVAGTETTATTLAGLLYLFSKNPDKKKRLQDEVCNTFSSTEEMTLQKLARLPYLNACIEIGTAAIVTIPQWAVYRNSVDFHRADEFLPERWMPEGQAEFGSDRKDVLQPFSYGPRNCLGKNFAYHEIRVLLTVMLFYFDFELCSESNGWVDQKIFTLWIKPPLWMKLKSRAI</sequence>
<dbReference type="eggNOG" id="KOG0158">
    <property type="taxonomic scope" value="Eukaryota"/>
</dbReference>
<dbReference type="InterPro" id="IPR002401">
    <property type="entry name" value="Cyt_P450_E_grp-I"/>
</dbReference>
<evidence type="ECO:0000256" key="5">
    <source>
        <dbReference type="ARBA" id="ARBA00023004"/>
    </source>
</evidence>
<feature type="binding site" description="axial binding residue" evidence="6">
    <location>
        <position position="361"/>
    </location>
    <ligand>
        <name>heme</name>
        <dbReference type="ChEBI" id="CHEBI:30413"/>
    </ligand>
    <ligandPart>
        <name>Fe</name>
        <dbReference type="ChEBI" id="CHEBI:18248"/>
    </ligandPart>
</feature>
<evidence type="ECO:0000256" key="4">
    <source>
        <dbReference type="ARBA" id="ARBA00022723"/>
    </source>
</evidence>
<dbReference type="GO" id="GO:0004497">
    <property type="term" value="F:monooxygenase activity"/>
    <property type="evidence" value="ECO:0007669"/>
    <property type="project" value="UniProtKB-KW"/>
</dbReference>
<evidence type="ECO:0000256" key="1">
    <source>
        <dbReference type="ARBA" id="ARBA00001971"/>
    </source>
</evidence>
<dbReference type="GO" id="GO:0005506">
    <property type="term" value="F:iron ion binding"/>
    <property type="evidence" value="ECO:0007669"/>
    <property type="project" value="InterPro"/>
</dbReference>
<dbReference type="PANTHER" id="PTHR24305">
    <property type="entry name" value="CYTOCHROME P450"/>
    <property type="match status" value="1"/>
</dbReference>
<dbReference type="HOGENOM" id="CLU_001570_14_11_1"/>
<organism evidence="8 9">
    <name type="scientific">Cochliobolus carbonum (strain 26-R-13)</name>
    <name type="common">Maize leaf spot fungus</name>
    <name type="synonym">Bipolaris zeicola</name>
    <dbReference type="NCBI Taxonomy" id="930089"/>
    <lineage>
        <taxon>Eukaryota</taxon>
        <taxon>Fungi</taxon>
        <taxon>Dikarya</taxon>
        <taxon>Ascomycota</taxon>
        <taxon>Pezizomycotina</taxon>
        <taxon>Dothideomycetes</taxon>
        <taxon>Pleosporomycetidae</taxon>
        <taxon>Pleosporales</taxon>
        <taxon>Pleosporineae</taxon>
        <taxon>Pleosporaceae</taxon>
        <taxon>Bipolaris</taxon>
    </lineage>
</organism>
<dbReference type="InterPro" id="IPR017972">
    <property type="entry name" value="Cyt_P450_CS"/>
</dbReference>
<dbReference type="GO" id="GO:0016705">
    <property type="term" value="F:oxidoreductase activity, acting on paired donors, with incorporation or reduction of molecular oxygen"/>
    <property type="evidence" value="ECO:0007669"/>
    <property type="project" value="InterPro"/>
</dbReference>
<dbReference type="GO" id="GO:0020037">
    <property type="term" value="F:heme binding"/>
    <property type="evidence" value="ECO:0007669"/>
    <property type="project" value="InterPro"/>
</dbReference>
<accession>W6XRW4</accession>
<reference evidence="8 9" key="1">
    <citation type="journal article" date="2013" name="PLoS Genet.">
        <title>Comparative genome structure, secondary metabolite, and effector coding capacity across Cochliobolus pathogens.</title>
        <authorList>
            <person name="Condon B.J."/>
            <person name="Leng Y."/>
            <person name="Wu D."/>
            <person name="Bushley K.E."/>
            <person name="Ohm R.A."/>
            <person name="Otillar R."/>
            <person name="Martin J."/>
            <person name="Schackwitz W."/>
            <person name="Grimwood J."/>
            <person name="MohdZainudin N."/>
            <person name="Xue C."/>
            <person name="Wang R."/>
            <person name="Manning V.A."/>
            <person name="Dhillon B."/>
            <person name="Tu Z.J."/>
            <person name="Steffenson B.J."/>
            <person name="Salamov A."/>
            <person name="Sun H."/>
            <person name="Lowry S."/>
            <person name="LaButti K."/>
            <person name="Han J."/>
            <person name="Copeland A."/>
            <person name="Lindquist E."/>
            <person name="Barry K."/>
            <person name="Schmutz J."/>
            <person name="Baker S.E."/>
            <person name="Ciuffetti L.M."/>
            <person name="Grigoriev I.V."/>
            <person name="Zhong S."/>
            <person name="Turgeon B.G."/>
        </authorList>
    </citation>
    <scope>NUCLEOTIDE SEQUENCE [LARGE SCALE GENOMIC DNA]</scope>
    <source>
        <strain evidence="8 9">26-R-13</strain>
    </source>
</reference>
<comment type="cofactor">
    <cofactor evidence="1 6">
        <name>heme</name>
        <dbReference type="ChEBI" id="CHEBI:30413"/>
    </cofactor>
</comment>
<keyword evidence="7" id="KW-0560">Oxidoreductase</keyword>
<dbReference type="Proteomes" id="UP000053841">
    <property type="component" value="Unassembled WGS sequence"/>
</dbReference>
<dbReference type="InterPro" id="IPR001128">
    <property type="entry name" value="Cyt_P450"/>
</dbReference>
<dbReference type="STRING" id="930089.W6XRW4"/>
<evidence type="ECO:0000313" key="8">
    <source>
        <dbReference type="EMBL" id="EUC28060.1"/>
    </source>
</evidence>
<protein>
    <recommendedName>
        <fullName evidence="10">Cytochrome P450 monooxygenase</fullName>
    </recommendedName>
</protein>
<evidence type="ECO:0008006" key="10">
    <source>
        <dbReference type="Google" id="ProtNLM"/>
    </source>
</evidence>
<dbReference type="GeneID" id="19149454"/>
<keyword evidence="4 6" id="KW-0479">Metal-binding</keyword>
<dbReference type="InterPro" id="IPR050121">
    <property type="entry name" value="Cytochrome_P450_monoxygenase"/>
</dbReference>
<keyword evidence="9" id="KW-1185">Reference proteome</keyword>
<comment type="similarity">
    <text evidence="2 7">Belongs to the cytochrome P450 family.</text>
</comment>
<name>W6XRW4_COCC2</name>
<dbReference type="Gene3D" id="1.10.630.10">
    <property type="entry name" value="Cytochrome P450"/>
    <property type="match status" value="2"/>
</dbReference>
<evidence type="ECO:0000256" key="3">
    <source>
        <dbReference type="ARBA" id="ARBA00022617"/>
    </source>
</evidence>
<evidence type="ECO:0000256" key="7">
    <source>
        <dbReference type="RuleBase" id="RU000461"/>
    </source>
</evidence>
<dbReference type="PRINTS" id="PR00463">
    <property type="entry name" value="EP450I"/>
</dbReference>
<dbReference type="InterPro" id="IPR036396">
    <property type="entry name" value="Cyt_P450_sf"/>
</dbReference>
<evidence type="ECO:0000313" key="9">
    <source>
        <dbReference type="Proteomes" id="UP000053841"/>
    </source>
</evidence>
<gene>
    <name evidence="8" type="ORF">COCCADRAFT_41357</name>
</gene>
<dbReference type="PANTHER" id="PTHR24305:SF210">
    <property type="entry name" value="CYTOCHROME P450 MONOOXYGENASE ASQL-RELATED"/>
    <property type="match status" value="1"/>
</dbReference>
<keyword evidence="3 6" id="KW-0349">Heme</keyword>
<dbReference type="SUPFAM" id="SSF48264">
    <property type="entry name" value="Cytochrome P450"/>
    <property type="match status" value="1"/>
</dbReference>
<dbReference type="CDD" id="cd11058">
    <property type="entry name" value="CYP60B-like"/>
    <property type="match status" value="1"/>
</dbReference>
<dbReference type="KEGG" id="bze:COCCADRAFT_41357"/>
<proteinExistence type="inferred from homology"/>
<evidence type="ECO:0000256" key="2">
    <source>
        <dbReference type="ARBA" id="ARBA00010617"/>
    </source>
</evidence>
<dbReference type="PROSITE" id="PS00086">
    <property type="entry name" value="CYTOCHROME_P450"/>
    <property type="match status" value="1"/>
</dbReference>
<dbReference type="Pfam" id="PF00067">
    <property type="entry name" value="p450"/>
    <property type="match status" value="2"/>
</dbReference>
<dbReference type="RefSeq" id="XP_007717634.1">
    <property type="nucleotide sequence ID" value="XM_007719444.1"/>
</dbReference>